<keyword evidence="3" id="KW-1185">Reference proteome</keyword>
<gene>
    <name evidence="2" type="ORF">PsYK624_009820</name>
</gene>
<accession>A0A9P3FYF8</accession>
<feature type="region of interest" description="Disordered" evidence="1">
    <location>
        <begin position="205"/>
        <end position="292"/>
    </location>
</feature>
<comment type="caution">
    <text evidence="2">The sequence shown here is derived from an EMBL/GenBank/DDBJ whole genome shotgun (WGS) entry which is preliminary data.</text>
</comment>
<reference evidence="2 3" key="1">
    <citation type="submission" date="2021-08" db="EMBL/GenBank/DDBJ databases">
        <title>Draft Genome Sequence of Phanerochaete sordida strain YK-624.</title>
        <authorList>
            <person name="Mori T."/>
            <person name="Dohra H."/>
            <person name="Suzuki T."/>
            <person name="Kawagishi H."/>
            <person name="Hirai H."/>
        </authorList>
    </citation>
    <scope>NUCLEOTIDE SEQUENCE [LARGE SCALE GENOMIC DNA]</scope>
    <source>
        <strain evidence="2 3">YK-624</strain>
    </source>
</reference>
<evidence type="ECO:0000256" key="1">
    <source>
        <dbReference type="SAM" id="MobiDB-lite"/>
    </source>
</evidence>
<name>A0A9P3FYF8_9APHY</name>
<dbReference type="Proteomes" id="UP000703269">
    <property type="component" value="Unassembled WGS sequence"/>
</dbReference>
<sequence>MPKKKGPPYVDDPECKYVVVENPWPSIHYNAARNSDYYQEVGTWLRYALNKAAYPETIYSRKTRSDLVVKFSEDVDITPLLGAHYWPNFLKQRDAKRESSCIFEFNYRQHGHPETHQWAGQEIDLQDPPRWRGVVPFKQPYHPPAYADLRRDNLSCRDLGIPMPVPREDDVVPDPQPEVPQPKPQERQSRDRSLFSFVDAIQPKVEEAPAPAPASRPPPPPVAEPNPDQQTRDLPSSRISKFDVDPYEQDEAAASFLKAEPTDLRLPPLGAAVKREAGSAHVKPDPGPSDELRREFDEYQRALSSAAANVEGPAKDEPYVPSAELIAEFNELQSLGHWQEPVRLSPALHPATLAFKEEQRQRQAARGNVKYEQGERYRRQPGDILRINNPSIRILIQSQIPEDGKIGDKNRVAGYH</sequence>
<dbReference type="EMBL" id="BPQB01000001">
    <property type="protein sequence ID" value="GJE84906.1"/>
    <property type="molecule type" value="Genomic_DNA"/>
</dbReference>
<proteinExistence type="predicted"/>
<dbReference type="OrthoDB" id="2996389at2759"/>
<feature type="compositionally biased region" description="Polar residues" evidence="1">
    <location>
        <begin position="228"/>
        <end position="239"/>
    </location>
</feature>
<dbReference type="AlphaFoldDB" id="A0A9P3FYF8"/>
<feature type="compositionally biased region" description="Basic and acidic residues" evidence="1">
    <location>
        <begin position="273"/>
        <end position="292"/>
    </location>
</feature>
<feature type="compositionally biased region" description="Pro residues" evidence="1">
    <location>
        <begin position="174"/>
        <end position="183"/>
    </location>
</feature>
<feature type="region of interest" description="Disordered" evidence="1">
    <location>
        <begin position="157"/>
        <end position="192"/>
    </location>
</feature>
<organism evidence="2 3">
    <name type="scientific">Phanerochaete sordida</name>
    <dbReference type="NCBI Taxonomy" id="48140"/>
    <lineage>
        <taxon>Eukaryota</taxon>
        <taxon>Fungi</taxon>
        <taxon>Dikarya</taxon>
        <taxon>Basidiomycota</taxon>
        <taxon>Agaricomycotina</taxon>
        <taxon>Agaricomycetes</taxon>
        <taxon>Polyporales</taxon>
        <taxon>Phanerochaetaceae</taxon>
        <taxon>Phanerochaete</taxon>
    </lineage>
</organism>
<feature type="compositionally biased region" description="Pro residues" evidence="1">
    <location>
        <begin position="210"/>
        <end position="224"/>
    </location>
</feature>
<protein>
    <submittedName>
        <fullName evidence="2">Uncharacterized protein</fullName>
    </submittedName>
</protein>
<evidence type="ECO:0000313" key="3">
    <source>
        <dbReference type="Proteomes" id="UP000703269"/>
    </source>
</evidence>
<evidence type="ECO:0000313" key="2">
    <source>
        <dbReference type="EMBL" id="GJE84906.1"/>
    </source>
</evidence>